<organism evidence="1 2">
    <name type="scientific">Rhodovulum marinum</name>
    <dbReference type="NCBI Taxonomy" id="320662"/>
    <lineage>
        <taxon>Bacteria</taxon>
        <taxon>Pseudomonadati</taxon>
        <taxon>Pseudomonadota</taxon>
        <taxon>Alphaproteobacteria</taxon>
        <taxon>Rhodobacterales</taxon>
        <taxon>Paracoccaceae</taxon>
        <taxon>Rhodovulum</taxon>
    </lineage>
</organism>
<evidence type="ECO:0000313" key="1">
    <source>
        <dbReference type="EMBL" id="TCP38610.1"/>
    </source>
</evidence>
<name>A0A4R2PRY7_9RHOB</name>
<dbReference type="AlphaFoldDB" id="A0A4R2PRY7"/>
<accession>A0A4R2PRY7</accession>
<keyword evidence="2" id="KW-1185">Reference proteome</keyword>
<dbReference type="OrthoDB" id="9790745at2"/>
<evidence type="ECO:0000313" key="2">
    <source>
        <dbReference type="Proteomes" id="UP000294835"/>
    </source>
</evidence>
<sequence length="126" mass="14236">MTAIHAIRIARVYDDLEGISGARVLVDGVWPRGVSREGLQLDDLIREVAPSTALRKWFGHDPPRWTEFRDRYRAELADNPEAVARCLDWCRAGPVALLFGAKDRDHNQAVVLRDHLRASLHGEMPS</sequence>
<comment type="caution">
    <text evidence="1">The sequence shown here is derived from an EMBL/GenBank/DDBJ whole genome shotgun (WGS) entry which is preliminary data.</text>
</comment>
<dbReference type="PANTHER" id="PTHR36849:SF1">
    <property type="entry name" value="CYTOPLASMIC PROTEIN"/>
    <property type="match status" value="1"/>
</dbReference>
<dbReference type="PANTHER" id="PTHR36849">
    <property type="entry name" value="CYTOPLASMIC PROTEIN-RELATED"/>
    <property type="match status" value="1"/>
</dbReference>
<dbReference type="Pfam" id="PF22752">
    <property type="entry name" value="DUF488-N3i"/>
    <property type="match status" value="1"/>
</dbReference>
<reference evidence="1 2" key="1">
    <citation type="submission" date="2019-03" db="EMBL/GenBank/DDBJ databases">
        <title>Genomic Encyclopedia of Type Strains, Phase IV (KMG-IV): sequencing the most valuable type-strain genomes for metagenomic binning, comparative biology and taxonomic classification.</title>
        <authorList>
            <person name="Goeker M."/>
        </authorList>
    </citation>
    <scope>NUCLEOTIDE SEQUENCE [LARGE SCALE GENOMIC DNA]</scope>
    <source>
        <strain evidence="1 2">DSM 18063</strain>
    </source>
</reference>
<dbReference type="InterPro" id="IPR052552">
    <property type="entry name" value="YeaO-like"/>
</dbReference>
<proteinExistence type="predicted"/>
<dbReference type="RefSeq" id="WP_132466077.1">
    <property type="nucleotide sequence ID" value="NZ_SLXP01000020.1"/>
</dbReference>
<dbReference type="EMBL" id="SLXP01000020">
    <property type="protein sequence ID" value="TCP38610.1"/>
    <property type="molecule type" value="Genomic_DNA"/>
</dbReference>
<protein>
    <submittedName>
        <fullName evidence="1">Uncharacterized protein YeaO (DUF488 family)</fullName>
    </submittedName>
</protein>
<gene>
    <name evidence="1" type="ORF">EV662_12015</name>
</gene>
<dbReference type="Proteomes" id="UP000294835">
    <property type="component" value="Unassembled WGS sequence"/>
</dbReference>